<dbReference type="PROSITE" id="PS50067">
    <property type="entry name" value="KINESIN_MOTOR_2"/>
    <property type="match status" value="1"/>
</dbReference>
<dbReference type="InterPro" id="IPR027417">
    <property type="entry name" value="P-loop_NTPase"/>
</dbReference>
<name>A0AAW1PZ50_9CHLO</name>
<feature type="domain" description="Kinesin motor" evidence="7">
    <location>
        <begin position="15"/>
        <end position="354"/>
    </location>
</feature>
<feature type="region of interest" description="Disordered" evidence="6">
    <location>
        <begin position="488"/>
        <end position="512"/>
    </location>
</feature>
<dbReference type="InterPro" id="IPR019821">
    <property type="entry name" value="Kinesin_motor_CS"/>
</dbReference>
<comment type="similarity">
    <text evidence="4 5">Belongs to the TRAFAC class myosin-kinesin ATPase superfamily. Kinesin family.</text>
</comment>
<dbReference type="InterPro" id="IPR027640">
    <property type="entry name" value="Kinesin-like_fam"/>
</dbReference>
<sequence length="720" mass="77961">MTEADELVERASPKNIEVFLRLRPAPAHAAGITVDAVESRVDIAVQRSAGSGYVNNQREHYQFQFSGVLAADAHQDEVFERVAREVVLGALDGVNGTVFAYGQTGSGKTFTVTGGPERYAERGLIPRAISLVFGQVASRSDYSFSVHVTYMEVYNEVGYDLLAPAREVRELEDLPRVAVREDEAGAVHLGHLSVHCASSEEDALNLLFLGDTNRTISETPMNLASSRSHCIFTIHTEARQAGADTVRRSKLALVDLAGSERVLRSGIEGTTLREARHINLSLHFLEQVIVALQERSQGARRMHVPYRNSLMTTILRDSLGGNCRTVMVANITSAADQLDESISTCRFAQRVAMVACEASVNEEMDSALVIARLKAQVEELRAELRLVRGDDGDCGALSEWRERQVRESVDRYLADPSPDAPPPLGDSLAAARAACAAMKAKLIECGTARGRNQEQHDQLATLKAQVQQRDQEVCVLVAMLREQGLGADGRPLLASKGSPPGAHKPDPGADFDAFQRGHVRAAATKENTALLRAKYREAKALGQEVSASKQRIMALRAGIEQQRVQRALAGLAGGRVAEEDAACCANEESAKAQIEQERTSYKAAFVRLRALKSKIEHLQLLVEQSTAAMKRDFDAWTKSRLAAGTSDTPVRLALAKLTCNPEPAAARAACGAAAAHAVGSKVAHAAPDDRLPYTGIASADREIARFYQARTALLGPVPRK</sequence>
<evidence type="ECO:0000259" key="7">
    <source>
        <dbReference type="PROSITE" id="PS50067"/>
    </source>
</evidence>
<evidence type="ECO:0000256" key="4">
    <source>
        <dbReference type="PROSITE-ProRule" id="PRU00283"/>
    </source>
</evidence>
<evidence type="ECO:0000256" key="5">
    <source>
        <dbReference type="RuleBase" id="RU000394"/>
    </source>
</evidence>
<dbReference type="GO" id="GO:0005524">
    <property type="term" value="F:ATP binding"/>
    <property type="evidence" value="ECO:0007669"/>
    <property type="project" value="UniProtKB-UniRule"/>
</dbReference>
<protein>
    <recommendedName>
        <fullName evidence="5">Kinesin-like protein</fullName>
    </recommendedName>
</protein>
<feature type="binding site" evidence="4">
    <location>
        <begin position="102"/>
        <end position="109"/>
    </location>
    <ligand>
        <name>ATP</name>
        <dbReference type="ChEBI" id="CHEBI:30616"/>
    </ligand>
</feature>
<dbReference type="Proteomes" id="UP001445335">
    <property type="component" value="Unassembled WGS sequence"/>
</dbReference>
<dbReference type="SUPFAM" id="SSF52540">
    <property type="entry name" value="P-loop containing nucleoside triphosphate hydrolases"/>
    <property type="match status" value="1"/>
</dbReference>
<evidence type="ECO:0000256" key="3">
    <source>
        <dbReference type="ARBA" id="ARBA00023175"/>
    </source>
</evidence>
<dbReference type="GO" id="GO:0005874">
    <property type="term" value="C:microtubule"/>
    <property type="evidence" value="ECO:0007669"/>
    <property type="project" value="UniProtKB-KW"/>
</dbReference>
<keyword evidence="5" id="KW-0493">Microtubule</keyword>
<dbReference type="PANTHER" id="PTHR47968">
    <property type="entry name" value="CENTROMERE PROTEIN E"/>
    <property type="match status" value="1"/>
</dbReference>
<reference evidence="8 9" key="1">
    <citation type="journal article" date="2024" name="Nat. Commun.">
        <title>Phylogenomics reveals the evolutionary origins of lichenization in chlorophyte algae.</title>
        <authorList>
            <person name="Puginier C."/>
            <person name="Libourel C."/>
            <person name="Otte J."/>
            <person name="Skaloud P."/>
            <person name="Haon M."/>
            <person name="Grisel S."/>
            <person name="Petersen M."/>
            <person name="Berrin J.G."/>
            <person name="Delaux P.M."/>
            <person name="Dal Grande F."/>
            <person name="Keller J."/>
        </authorList>
    </citation>
    <scope>NUCLEOTIDE SEQUENCE [LARGE SCALE GENOMIC DNA]</scope>
    <source>
        <strain evidence="8 9">SAG 245.80</strain>
    </source>
</reference>
<dbReference type="EMBL" id="JALJOU010000135">
    <property type="protein sequence ID" value="KAK9818996.1"/>
    <property type="molecule type" value="Genomic_DNA"/>
</dbReference>
<keyword evidence="9" id="KW-1185">Reference proteome</keyword>
<keyword evidence="2 4" id="KW-0067">ATP-binding</keyword>
<evidence type="ECO:0000256" key="2">
    <source>
        <dbReference type="ARBA" id="ARBA00022840"/>
    </source>
</evidence>
<accession>A0AAW1PZ50</accession>
<dbReference type="GO" id="GO:0003777">
    <property type="term" value="F:microtubule motor activity"/>
    <property type="evidence" value="ECO:0007669"/>
    <property type="project" value="InterPro"/>
</dbReference>
<dbReference type="InterPro" id="IPR001752">
    <property type="entry name" value="Kinesin_motor_dom"/>
</dbReference>
<evidence type="ECO:0000313" key="9">
    <source>
        <dbReference type="Proteomes" id="UP001445335"/>
    </source>
</evidence>
<evidence type="ECO:0000256" key="1">
    <source>
        <dbReference type="ARBA" id="ARBA00022741"/>
    </source>
</evidence>
<dbReference type="Pfam" id="PF23735">
    <property type="entry name" value="KIF9"/>
    <property type="match status" value="1"/>
</dbReference>
<keyword evidence="3 4" id="KW-0505">Motor protein</keyword>
<dbReference type="Gene3D" id="3.40.850.10">
    <property type="entry name" value="Kinesin motor domain"/>
    <property type="match status" value="1"/>
</dbReference>
<dbReference type="PRINTS" id="PR00380">
    <property type="entry name" value="KINESINHEAVY"/>
</dbReference>
<gene>
    <name evidence="8" type="ORF">WJX81_005371</name>
</gene>
<dbReference type="AlphaFoldDB" id="A0AAW1PZ50"/>
<dbReference type="Pfam" id="PF00225">
    <property type="entry name" value="Kinesin"/>
    <property type="match status" value="1"/>
</dbReference>
<dbReference type="GO" id="GO:0008017">
    <property type="term" value="F:microtubule binding"/>
    <property type="evidence" value="ECO:0007669"/>
    <property type="project" value="InterPro"/>
</dbReference>
<dbReference type="PROSITE" id="PS00411">
    <property type="entry name" value="KINESIN_MOTOR_1"/>
    <property type="match status" value="1"/>
</dbReference>
<dbReference type="InterPro" id="IPR036961">
    <property type="entry name" value="Kinesin_motor_dom_sf"/>
</dbReference>
<dbReference type="SMART" id="SM00129">
    <property type="entry name" value="KISc"/>
    <property type="match status" value="1"/>
</dbReference>
<dbReference type="InterPro" id="IPR056524">
    <property type="entry name" value="KIF6/9_C"/>
</dbReference>
<dbReference type="GO" id="GO:0007018">
    <property type="term" value="P:microtubule-based movement"/>
    <property type="evidence" value="ECO:0007669"/>
    <property type="project" value="InterPro"/>
</dbReference>
<keyword evidence="1 4" id="KW-0547">Nucleotide-binding</keyword>
<proteinExistence type="inferred from homology"/>
<dbReference type="PANTHER" id="PTHR47968:SF67">
    <property type="entry name" value="KINESIN MOTOR DOMAIN-CONTAINING PROTEIN"/>
    <property type="match status" value="1"/>
</dbReference>
<evidence type="ECO:0000313" key="8">
    <source>
        <dbReference type="EMBL" id="KAK9818996.1"/>
    </source>
</evidence>
<comment type="caution">
    <text evidence="8">The sequence shown here is derived from an EMBL/GenBank/DDBJ whole genome shotgun (WGS) entry which is preliminary data.</text>
</comment>
<organism evidence="8 9">
    <name type="scientific">Elliptochloris bilobata</name>
    <dbReference type="NCBI Taxonomy" id="381761"/>
    <lineage>
        <taxon>Eukaryota</taxon>
        <taxon>Viridiplantae</taxon>
        <taxon>Chlorophyta</taxon>
        <taxon>core chlorophytes</taxon>
        <taxon>Trebouxiophyceae</taxon>
        <taxon>Trebouxiophyceae incertae sedis</taxon>
        <taxon>Elliptochloris clade</taxon>
        <taxon>Elliptochloris</taxon>
    </lineage>
</organism>
<evidence type="ECO:0000256" key="6">
    <source>
        <dbReference type="SAM" id="MobiDB-lite"/>
    </source>
</evidence>